<dbReference type="Pfam" id="PF09496">
    <property type="entry name" value="CENP-O"/>
    <property type="match status" value="1"/>
</dbReference>
<protein>
    <recommendedName>
        <fullName evidence="10">Cenp-O kinetochore centromere component</fullName>
    </recommendedName>
</protein>
<dbReference type="GO" id="GO:0005634">
    <property type="term" value="C:nucleus"/>
    <property type="evidence" value="ECO:0007669"/>
    <property type="project" value="UniProtKB-SubCell"/>
</dbReference>
<dbReference type="EMBL" id="MU004431">
    <property type="protein sequence ID" value="KAF2651231.1"/>
    <property type="molecule type" value="Genomic_DNA"/>
</dbReference>
<evidence type="ECO:0000256" key="7">
    <source>
        <dbReference type="SAM" id="MobiDB-lite"/>
    </source>
</evidence>
<keyword evidence="9" id="KW-1185">Reference proteome</keyword>
<comment type="similarity">
    <text evidence="3">Belongs to the CENP-O/MCM21 family.</text>
</comment>
<feature type="region of interest" description="Disordered" evidence="7">
    <location>
        <begin position="252"/>
        <end position="273"/>
    </location>
</feature>
<comment type="subcellular location">
    <subcellularLocation>
        <location evidence="2">Chromosome</location>
        <location evidence="2">Centromere</location>
    </subcellularLocation>
    <subcellularLocation>
        <location evidence="1">Nucleus</location>
    </subcellularLocation>
</comment>
<gene>
    <name evidence="8" type="ORF">K491DRAFT_696631</name>
</gene>
<dbReference type="PANTHER" id="PTHR14582">
    <property type="entry name" value="INNER KINETOCHORE SUBUNIT MAL2"/>
    <property type="match status" value="1"/>
</dbReference>
<keyword evidence="6" id="KW-0137">Centromere</keyword>
<dbReference type="InterPro" id="IPR018464">
    <property type="entry name" value="CENP-O"/>
</dbReference>
<evidence type="ECO:0000313" key="8">
    <source>
        <dbReference type="EMBL" id="KAF2651231.1"/>
    </source>
</evidence>
<sequence length="341" mass="38100">MSAHVVPACLSRVRRVPDHNTNPTFPQSCHVMASIDDIDSEISSVRARIASLHAQRANLASILLSTPHLSTRLQQRPVANEPLRRNASKIVKKQTSHNLENVYRACAGITAYRVRDPDPNAVDNGNILGVRIEVFVQSKFVETYHVLFSRPSARHKSMLRVHHHTVPACIPVKQLANKHLPQSQRDASKTTDQDLIKFGKLLRKELVAWHLRTAAVQKMRIEAGIEGKGKRRRATAEEPTYGKVLNAFVSDDEDDDEVDEEEEDDNSQSHERPIKIIDVESDLGVRHVSVAWSNGRTAALDIAKDGDITKAVVKTADGSRLPDLERRATGRVEGLLDRWST</sequence>
<evidence type="ECO:0000256" key="6">
    <source>
        <dbReference type="ARBA" id="ARBA00023328"/>
    </source>
</evidence>
<dbReference type="PANTHER" id="PTHR14582:SF1">
    <property type="entry name" value="CENTROMERE PROTEIN O"/>
    <property type="match status" value="1"/>
</dbReference>
<dbReference type="Proteomes" id="UP000799324">
    <property type="component" value="Unassembled WGS sequence"/>
</dbReference>
<keyword evidence="4" id="KW-0158">Chromosome</keyword>
<accession>A0A6A6SW62</accession>
<evidence type="ECO:0000256" key="2">
    <source>
        <dbReference type="ARBA" id="ARBA00004584"/>
    </source>
</evidence>
<dbReference type="OrthoDB" id="10050372at2759"/>
<evidence type="ECO:0008006" key="10">
    <source>
        <dbReference type="Google" id="ProtNLM"/>
    </source>
</evidence>
<organism evidence="8 9">
    <name type="scientific">Lophiostoma macrostomum CBS 122681</name>
    <dbReference type="NCBI Taxonomy" id="1314788"/>
    <lineage>
        <taxon>Eukaryota</taxon>
        <taxon>Fungi</taxon>
        <taxon>Dikarya</taxon>
        <taxon>Ascomycota</taxon>
        <taxon>Pezizomycotina</taxon>
        <taxon>Dothideomycetes</taxon>
        <taxon>Pleosporomycetidae</taxon>
        <taxon>Pleosporales</taxon>
        <taxon>Lophiostomataceae</taxon>
        <taxon>Lophiostoma</taxon>
    </lineage>
</organism>
<dbReference type="AlphaFoldDB" id="A0A6A6SW62"/>
<evidence type="ECO:0000313" key="9">
    <source>
        <dbReference type="Proteomes" id="UP000799324"/>
    </source>
</evidence>
<keyword evidence="5" id="KW-0539">Nucleus</keyword>
<reference evidence="8" key="1">
    <citation type="journal article" date="2020" name="Stud. Mycol.">
        <title>101 Dothideomycetes genomes: a test case for predicting lifestyles and emergence of pathogens.</title>
        <authorList>
            <person name="Haridas S."/>
            <person name="Albert R."/>
            <person name="Binder M."/>
            <person name="Bloem J."/>
            <person name="Labutti K."/>
            <person name="Salamov A."/>
            <person name="Andreopoulos B."/>
            <person name="Baker S."/>
            <person name="Barry K."/>
            <person name="Bills G."/>
            <person name="Bluhm B."/>
            <person name="Cannon C."/>
            <person name="Castanera R."/>
            <person name="Culley D."/>
            <person name="Daum C."/>
            <person name="Ezra D."/>
            <person name="Gonzalez J."/>
            <person name="Henrissat B."/>
            <person name="Kuo A."/>
            <person name="Liang C."/>
            <person name="Lipzen A."/>
            <person name="Lutzoni F."/>
            <person name="Magnuson J."/>
            <person name="Mondo S."/>
            <person name="Nolan M."/>
            <person name="Ohm R."/>
            <person name="Pangilinan J."/>
            <person name="Park H.-J."/>
            <person name="Ramirez L."/>
            <person name="Alfaro M."/>
            <person name="Sun H."/>
            <person name="Tritt A."/>
            <person name="Yoshinaga Y."/>
            <person name="Zwiers L.-H."/>
            <person name="Turgeon B."/>
            <person name="Goodwin S."/>
            <person name="Spatafora J."/>
            <person name="Crous P."/>
            <person name="Grigoriev I."/>
        </authorList>
    </citation>
    <scope>NUCLEOTIDE SEQUENCE</scope>
    <source>
        <strain evidence="8">CBS 122681</strain>
    </source>
</reference>
<name>A0A6A6SW62_9PLEO</name>
<evidence type="ECO:0000256" key="3">
    <source>
        <dbReference type="ARBA" id="ARBA00007321"/>
    </source>
</evidence>
<feature type="compositionally biased region" description="Acidic residues" evidence="7">
    <location>
        <begin position="252"/>
        <end position="266"/>
    </location>
</feature>
<dbReference type="GO" id="GO:0031511">
    <property type="term" value="C:Mis6-Sim4 complex"/>
    <property type="evidence" value="ECO:0007669"/>
    <property type="project" value="TreeGrafter"/>
</dbReference>
<evidence type="ECO:0000256" key="1">
    <source>
        <dbReference type="ARBA" id="ARBA00004123"/>
    </source>
</evidence>
<evidence type="ECO:0000256" key="5">
    <source>
        <dbReference type="ARBA" id="ARBA00023242"/>
    </source>
</evidence>
<proteinExistence type="inferred from homology"/>
<evidence type="ECO:0000256" key="4">
    <source>
        <dbReference type="ARBA" id="ARBA00022454"/>
    </source>
</evidence>